<accession>A0AAJ3TTX5</accession>
<dbReference type="PROSITE" id="PS51257">
    <property type="entry name" value="PROKAR_LIPOPROTEIN"/>
    <property type="match status" value="1"/>
</dbReference>
<proteinExistence type="predicted"/>
<evidence type="ECO:0000256" key="1">
    <source>
        <dbReference type="SAM" id="SignalP"/>
    </source>
</evidence>
<dbReference type="Gene3D" id="3.40.1000.70">
    <property type="entry name" value="PknH-like extracellular domain"/>
    <property type="match status" value="1"/>
</dbReference>
<feature type="signal peptide" evidence="1">
    <location>
        <begin position="1"/>
        <end position="23"/>
    </location>
</feature>
<dbReference type="RefSeq" id="WP_085257032.1">
    <property type="nucleotide sequence ID" value="NZ_AP022573.1"/>
</dbReference>
<gene>
    <name evidence="2" type="ORF">AWC23_01420</name>
</gene>
<dbReference type="Proteomes" id="UP000193387">
    <property type="component" value="Unassembled WGS sequence"/>
</dbReference>
<name>A0AAJ3TTX5_9MYCO</name>
<keyword evidence="1" id="KW-0732">Signal</keyword>
<comment type="caution">
    <text evidence="2">The sequence shown here is derived from an EMBL/GenBank/DDBJ whole genome shotgun (WGS) entry which is preliminary data.</text>
</comment>
<protein>
    <recommendedName>
        <fullName evidence="4">Lipoprotein LprH</fullName>
    </recommendedName>
</protein>
<evidence type="ECO:0000313" key="3">
    <source>
        <dbReference type="Proteomes" id="UP000193387"/>
    </source>
</evidence>
<feature type="chain" id="PRO_5042560656" description="Lipoprotein LprH" evidence="1">
    <location>
        <begin position="24"/>
        <end position="223"/>
    </location>
</feature>
<organism evidence="2 3">
    <name type="scientific">Mycobacterium saskatchewanense</name>
    <dbReference type="NCBI Taxonomy" id="220927"/>
    <lineage>
        <taxon>Bacteria</taxon>
        <taxon>Bacillati</taxon>
        <taxon>Actinomycetota</taxon>
        <taxon>Actinomycetes</taxon>
        <taxon>Mycobacteriales</taxon>
        <taxon>Mycobacteriaceae</taxon>
        <taxon>Mycobacterium</taxon>
        <taxon>Mycobacterium simiae complex</taxon>
    </lineage>
</organism>
<reference evidence="2 3" key="1">
    <citation type="submission" date="2016-01" db="EMBL/GenBank/DDBJ databases">
        <title>The new phylogeny of the genus Mycobacterium.</title>
        <authorList>
            <person name="Tarcisio F."/>
            <person name="Conor M."/>
            <person name="Antonella G."/>
            <person name="Elisabetta G."/>
            <person name="Giulia F.S."/>
            <person name="Sara T."/>
            <person name="Anna F."/>
            <person name="Clotilde B."/>
            <person name="Roberto B."/>
            <person name="Veronica D.S."/>
            <person name="Fabio R."/>
            <person name="Monica P."/>
            <person name="Olivier J."/>
            <person name="Enrico T."/>
            <person name="Nicola S."/>
        </authorList>
    </citation>
    <scope>NUCLEOTIDE SEQUENCE [LARGE SCALE GENOMIC DNA]</scope>
    <source>
        <strain evidence="2 3">DSM 44616</strain>
    </source>
</reference>
<dbReference type="AlphaFoldDB" id="A0AAJ3TTX5"/>
<sequence>MARVAGRAVSAVGVSVAVAVAVAACTTSVAGQAIRAPGQSGAPSSPARPPVSAHDLLLHDGETTPLGTAVSAPVGESYFTGAQPPECAPALLFENSPLLPAGATDHAESSYRFGTPALYAEGVDVYDKNLNVHGVVWDGFGAVSKCVGDAVGVSPTGQSPPFRLSLFSTGDGVPTWTMTRPDWTCDYGLAVLPRVVVLLSACDAQPGFPMADWAAKRRSQIAG</sequence>
<dbReference type="InterPro" id="IPR038232">
    <property type="entry name" value="PknH-like_Extracell_sf"/>
</dbReference>
<evidence type="ECO:0008006" key="4">
    <source>
        <dbReference type="Google" id="ProtNLM"/>
    </source>
</evidence>
<keyword evidence="3" id="KW-1185">Reference proteome</keyword>
<dbReference type="EMBL" id="LQPR01000045">
    <property type="protein sequence ID" value="ORW69574.1"/>
    <property type="molecule type" value="Genomic_DNA"/>
</dbReference>
<evidence type="ECO:0000313" key="2">
    <source>
        <dbReference type="EMBL" id="ORW69574.1"/>
    </source>
</evidence>